<feature type="region of interest" description="Disordered" evidence="1">
    <location>
        <begin position="968"/>
        <end position="1000"/>
    </location>
</feature>
<dbReference type="InterPro" id="IPR003116">
    <property type="entry name" value="RBD_dom"/>
</dbReference>
<dbReference type="PROSITE" id="PS50898">
    <property type="entry name" value="RBD"/>
    <property type="match status" value="1"/>
</dbReference>
<dbReference type="Gene3D" id="3.10.20.90">
    <property type="entry name" value="Phosphatidylinositol 3-kinase Catalytic Subunit, Chain A, domain 1"/>
    <property type="match status" value="1"/>
</dbReference>
<dbReference type="SUPFAM" id="SSF54236">
    <property type="entry name" value="Ubiquitin-like"/>
    <property type="match status" value="1"/>
</dbReference>
<feature type="compositionally biased region" description="Polar residues" evidence="1">
    <location>
        <begin position="342"/>
        <end position="356"/>
    </location>
</feature>
<organism evidence="3">
    <name type="scientific">Apis cerana</name>
    <name type="common">Indian honeybee</name>
    <dbReference type="NCBI Taxonomy" id="7461"/>
    <lineage>
        <taxon>Eukaryota</taxon>
        <taxon>Metazoa</taxon>
        <taxon>Ecdysozoa</taxon>
        <taxon>Arthropoda</taxon>
        <taxon>Hexapoda</taxon>
        <taxon>Insecta</taxon>
        <taxon>Pterygota</taxon>
        <taxon>Neoptera</taxon>
        <taxon>Endopterygota</taxon>
        <taxon>Hymenoptera</taxon>
        <taxon>Apocrita</taxon>
        <taxon>Aculeata</taxon>
        <taxon>Apoidea</taxon>
        <taxon>Anthophila</taxon>
        <taxon>Apidae</taxon>
        <taxon>Apis</taxon>
    </lineage>
</organism>
<evidence type="ECO:0000313" key="3">
    <source>
        <dbReference type="EMBL" id="AEY57954.1"/>
    </source>
</evidence>
<protein>
    <submittedName>
        <fullName evidence="3">Cobl-like 1</fullName>
    </submittedName>
</protein>
<feature type="region of interest" description="Disordered" evidence="1">
    <location>
        <begin position="644"/>
        <end position="665"/>
    </location>
</feature>
<accession>V9IC96</accession>
<dbReference type="AlphaFoldDB" id="V9IC96"/>
<feature type="compositionally biased region" description="Polar residues" evidence="1">
    <location>
        <begin position="390"/>
        <end position="399"/>
    </location>
</feature>
<dbReference type="PANTHER" id="PTHR21557:SF2">
    <property type="entry name" value="CORDON-BLEU PROTEIN-LIKE 1"/>
    <property type="match status" value="1"/>
</dbReference>
<dbReference type="GO" id="GO:0003785">
    <property type="term" value="F:actin monomer binding"/>
    <property type="evidence" value="ECO:0007669"/>
    <property type="project" value="InterPro"/>
</dbReference>
<feature type="compositionally biased region" description="Polar residues" evidence="1">
    <location>
        <begin position="882"/>
        <end position="893"/>
    </location>
</feature>
<feature type="region of interest" description="Disordered" evidence="1">
    <location>
        <begin position="857"/>
        <end position="893"/>
    </location>
</feature>
<dbReference type="GO" id="GO:0007165">
    <property type="term" value="P:signal transduction"/>
    <property type="evidence" value="ECO:0007669"/>
    <property type="project" value="InterPro"/>
</dbReference>
<feature type="region of interest" description="Disordered" evidence="1">
    <location>
        <begin position="228"/>
        <end position="437"/>
    </location>
</feature>
<proteinExistence type="evidence at transcript level"/>
<gene>
    <name evidence="3" type="ORF">ACCB00488.2</name>
</gene>
<reference evidence="3" key="1">
    <citation type="submission" date="2011-11" db="EMBL/GenBank/DDBJ databases">
        <title>Decoding the brain transcriptome of the Eastern honeybee (Apis cerana) based on pyrosequencing.</title>
        <authorList>
            <person name="Sun L."/>
            <person name="Zheng H."/>
            <person name="Wang Y."/>
            <person name="Xie X."/>
            <person name="Zhu Y."/>
            <person name="Gu W."/>
            <person name="Wang S."/>
        </authorList>
    </citation>
    <scope>NUCLEOTIDE SEQUENCE</scope>
    <source>
        <tissue evidence="3">Brain</tissue>
    </source>
</reference>
<name>V9IC96_APICE</name>
<dbReference type="InterPro" id="IPR039895">
    <property type="entry name" value="COBL-like"/>
</dbReference>
<dbReference type="PANTHER" id="PTHR21557">
    <property type="entry name" value="CORDON-BLEU"/>
    <property type="match status" value="1"/>
</dbReference>
<sequence length="1158" mass="129451">MVLTVTEDTPADMLAGSMELLVQLPREHHLQMQRVTVQRSTPMMDLLVQIATAHKLTASNYTLQAIGERGMVLSHQPNTPIGALDALQVKLLPKQGTLVPRKAKQVNQPFETTFRLQVHLPRNQLYVSRVSPKMNLGEILEEVCREKDLDKNKYELRHPASLETLDLSLSLQDYHLQEVTLYARQGRTLGSALSTQDIMALQRQEERRRQQAKQGVFGFVFKKSKEGSLSTDSLGERSASPARSDETGRSTSPLQAPTRPQRKRRPAPKPPIQAQAEIKNDIEENSGDSSKDKVMISHSRNSSDSSGYHEASVLSDNPDSAGRLPETLPRRNKVPLEMSRKLAQTSQSSKSLNNLASVPGTLSHGISNTSLSSTGLRKKRVAPPPPVTRPLSSAISTQALERIVDSEESLTSDMDPSKPPSDIGVPSKANSDIEERPKANSDIGITVSSILSSNIDFIKSDTTKVELESKSGKSDLESCHRSGSINVKLSNTESKHPALIEDAPLDARVLQKRVAVPVPHPKPRNTTTIRPEVAKRKLISSSPLNRTLSSNSNNIDCLSNDSAQSNIENFTTDANSYVIDAKSYTDSDGSSKRNSVRCEEKLKVSYNYFINEKEVFMIPARENEANFNYNSEILEKYDYKSTNIKSDDDDDDDNNNDNRTDHKQKLNINMDKENIENSLNGNSILTSSDLASTKNTYGQEKKLCAVISTMPKCNHLNKLYINDMITQTKEGECLKDPKKAKIPRTASKSNDFEVNSLEKQKRHLTSHAEDITFALNLNVTSILLPDQSREVDKNFAQLPKTKKNTDSKDVVEEKSCITMGSSDTDLSETDVLLQKVFDTLSNSVSLPDEISVAPAKTKLKSKDISKETEQKNKKNAEYPNDLNMNTSTSNLTINSQQDTSDYVSTLEEDLSIVEWEYQLPAPPSAFRDNASPVFDNFEAITPISESLIDTKTEKTIQTSKNKNLKNIIGKKERQKNKEQLSENEVKKSNSQEKLNKEQKSESNIKKEVIYELKNKIGILPQSVNDVDSKKISNSSTSKIAPIDITLSNFTITTYSKQKNLNIFEEIEQFRQENSDDKFIRSFATLSRNRSNLDENENKNLKEFNIGTLQGKKKVATEDDKLNNTKKAGTKDTNGILAEVAVWQRKKQYSAIQKLYVYM</sequence>
<feature type="compositionally biased region" description="Basic and acidic residues" evidence="1">
    <location>
        <begin position="969"/>
        <end position="1000"/>
    </location>
</feature>
<evidence type="ECO:0000259" key="2">
    <source>
        <dbReference type="PROSITE" id="PS50898"/>
    </source>
</evidence>
<feature type="domain" description="RBD" evidence="2">
    <location>
        <begin position="114"/>
        <end position="184"/>
    </location>
</feature>
<dbReference type="InterPro" id="IPR029071">
    <property type="entry name" value="Ubiquitin-like_domsf"/>
</dbReference>
<dbReference type="EMBL" id="JR037762">
    <property type="protein sequence ID" value="AEY57954.1"/>
    <property type="molecule type" value="mRNA"/>
</dbReference>
<feature type="compositionally biased region" description="Basic and acidic residues" evidence="1">
    <location>
        <begin position="860"/>
        <end position="876"/>
    </location>
</feature>
<dbReference type="Pfam" id="PF09469">
    <property type="entry name" value="Cobl"/>
    <property type="match status" value="1"/>
</dbReference>
<dbReference type="InterPro" id="IPR019025">
    <property type="entry name" value="Cordon-bleu_ubiquitin_domain"/>
</dbReference>
<evidence type="ECO:0000256" key="1">
    <source>
        <dbReference type="SAM" id="MobiDB-lite"/>
    </source>
</evidence>
<feature type="compositionally biased region" description="Polar residues" evidence="1">
    <location>
        <begin position="364"/>
        <end position="375"/>
    </location>
</feature>
<feature type="compositionally biased region" description="Basic and acidic residues" evidence="1">
    <location>
        <begin position="656"/>
        <end position="665"/>
    </location>
</feature>